<evidence type="ECO:0000256" key="2">
    <source>
        <dbReference type="SAM" id="Coils"/>
    </source>
</evidence>
<accession>A0A2S8EZU8</accession>
<dbReference type="GO" id="GO:1990281">
    <property type="term" value="C:efflux pump complex"/>
    <property type="evidence" value="ECO:0007669"/>
    <property type="project" value="TreeGrafter"/>
</dbReference>
<dbReference type="NCBIfam" id="TIGR01730">
    <property type="entry name" value="RND_mfp"/>
    <property type="match status" value="1"/>
</dbReference>
<dbReference type="Proteomes" id="UP000240009">
    <property type="component" value="Unassembled WGS sequence"/>
</dbReference>
<feature type="compositionally biased region" description="Polar residues" evidence="3">
    <location>
        <begin position="416"/>
        <end position="425"/>
    </location>
</feature>
<dbReference type="RefSeq" id="WP_105358852.1">
    <property type="nucleotide sequence ID" value="NZ_PUIA01000081.1"/>
</dbReference>
<reference evidence="5 6" key="1">
    <citation type="submission" date="2018-02" db="EMBL/GenBank/DDBJ databases">
        <title>Comparative genomes isolates from brazilian mangrove.</title>
        <authorList>
            <person name="Araujo J.E."/>
            <person name="Taketani R.G."/>
            <person name="Silva M.C.P."/>
            <person name="Loureco M.V."/>
            <person name="Andreote F.D."/>
        </authorList>
    </citation>
    <scope>NUCLEOTIDE SEQUENCE [LARGE SCALE GENOMIC DNA]</scope>
    <source>
        <strain evidence="5 6">HEX-2 MGV</strain>
    </source>
</reference>
<dbReference type="GO" id="GO:0015562">
    <property type="term" value="F:efflux transmembrane transporter activity"/>
    <property type="evidence" value="ECO:0007669"/>
    <property type="project" value="TreeGrafter"/>
</dbReference>
<evidence type="ECO:0000313" key="5">
    <source>
        <dbReference type="EMBL" id="PQO25456.1"/>
    </source>
</evidence>
<proteinExistence type="inferred from homology"/>
<feature type="domain" description="CzcB-like barrel-sandwich hybrid" evidence="4">
    <location>
        <begin position="100"/>
        <end position="210"/>
    </location>
</feature>
<dbReference type="Gene3D" id="2.40.30.170">
    <property type="match status" value="1"/>
</dbReference>
<feature type="region of interest" description="Disordered" evidence="3">
    <location>
        <begin position="416"/>
        <end position="446"/>
    </location>
</feature>
<dbReference type="InterPro" id="IPR058647">
    <property type="entry name" value="BSH_CzcB-like"/>
</dbReference>
<dbReference type="EMBL" id="PUIA01000081">
    <property type="protein sequence ID" value="PQO25456.1"/>
    <property type="molecule type" value="Genomic_DNA"/>
</dbReference>
<dbReference type="PANTHER" id="PTHR30469">
    <property type="entry name" value="MULTIDRUG RESISTANCE PROTEIN MDTA"/>
    <property type="match status" value="1"/>
</dbReference>
<keyword evidence="2" id="KW-0175">Coiled coil</keyword>
<evidence type="ECO:0000256" key="3">
    <source>
        <dbReference type="SAM" id="MobiDB-lite"/>
    </source>
</evidence>
<name>A0A2S8EZU8_9BACT</name>
<dbReference type="InterPro" id="IPR006143">
    <property type="entry name" value="RND_pump_MFP"/>
</dbReference>
<comment type="caution">
    <text evidence="5">The sequence shown here is derived from an EMBL/GenBank/DDBJ whole genome shotgun (WGS) entry which is preliminary data.</text>
</comment>
<protein>
    <recommendedName>
        <fullName evidence="4">CzcB-like barrel-sandwich hybrid domain-containing protein</fullName>
    </recommendedName>
</protein>
<evidence type="ECO:0000313" key="6">
    <source>
        <dbReference type="Proteomes" id="UP000240009"/>
    </source>
</evidence>
<comment type="similarity">
    <text evidence="1">Belongs to the membrane fusion protein (MFP) (TC 8.A.1) family.</text>
</comment>
<sequence length="446" mass="48788">MKRRVGKFIGLIVVTLFALAVMYVSGGRNDFGAQQKETDPDSSVVEVLAPVTVMPLKKQHIEILDSYAGTILPLERFSLAFQLAGQVETLGTNEEGRPLDIGDRVKTGQVLATLDTRILIARREEANANLENAQTEFQRLVNLREKSPGAVTQTAFQQATQALSVAKALKDIAEKNLENAQLVAPADGVISSRMINPGETINPQQTVFELVQVDKVLLTVGVPESRIVAMQKQFNANRRASKANPQSGTPDPTSNFKVYIRRFDTSSNLEKDTVLEGTVYRIAETVDNRNGLFEVEVLLDNASRLLKPGIVAKADFVVREIDGYRVPVESVVFNDRVASLFFAQPATDSPTSSVDFVGMEVAEVPNFVAHRIEIPSYIEQGRNFVLTDLPGKHDLLIVQGQHRLVEGRPLEIMSGTTNVGTSDASPLSEIPPMAEVSQLGRKPTGK</sequence>
<dbReference type="PANTHER" id="PTHR30469:SF15">
    <property type="entry name" value="HLYD FAMILY OF SECRETION PROTEINS"/>
    <property type="match status" value="1"/>
</dbReference>
<feature type="coiled-coil region" evidence="2">
    <location>
        <begin position="116"/>
        <end position="143"/>
    </location>
</feature>
<organism evidence="5 6">
    <name type="scientific">Blastopirellula marina</name>
    <dbReference type="NCBI Taxonomy" id="124"/>
    <lineage>
        <taxon>Bacteria</taxon>
        <taxon>Pseudomonadati</taxon>
        <taxon>Planctomycetota</taxon>
        <taxon>Planctomycetia</taxon>
        <taxon>Pirellulales</taxon>
        <taxon>Pirellulaceae</taxon>
        <taxon>Blastopirellula</taxon>
    </lineage>
</organism>
<gene>
    <name evidence="5" type="ORF">C5Y96_24245</name>
</gene>
<evidence type="ECO:0000256" key="1">
    <source>
        <dbReference type="ARBA" id="ARBA00009477"/>
    </source>
</evidence>
<dbReference type="Gene3D" id="2.40.50.100">
    <property type="match status" value="1"/>
</dbReference>
<dbReference type="AlphaFoldDB" id="A0A2S8EZU8"/>
<dbReference type="SUPFAM" id="SSF111369">
    <property type="entry name" value="HlyD-like secretion proteins"/>
    <property type="match status" value="1"/>
</dbReference>
<dbReference type="OrthoDB" id="9791520at2"/>
<evidence type="ECO:0000259" key="4">
    <source>
        <dbReference type="Pfam" id="PF25973"/>
    </source>
</evidence>
<dbReference type="Pfam" id="PF25973">
    <property type="entry name" value="BSH_CzcB"/>
    <property type="match status" value="1"/>
</dbReference>